<evidence type="ECO:0000313" key="12">
    <source>
        <dbReference type="EMBL" id="TNJ36365.1"/>
    </source>
</evidence>
<dbReference type="InterPro" id="IPR013655">
    <property type="entry name" value="PAS_fold_3"/>
</dbReference>
<evidence type="ECO:0000256" key="7">
    <source>
        <dbReference type="SAM" id="MobiDB-lite"/>
    </source>
</evidence>
<keyword evidence="13" id="KW-1185">Reference proteome</keyword>
<feature type="domain" description="PAS" evidence="10">
    <location>
        <begin position="765"/>
        <end position="846"/>
    </location>
</feature>
<proteinExistence type="predicted"/>
<dbReference type="CDD" id="cd00130">
    <property type="entry name" value="PAS"/>
    <property type="match status" value="4"/>
</dbReference>
<dbReference type="EMBL" id="VDCI01000006">
    <property type="protein sequence ID" value="TNJ36365.1"/>
    <property type="molecule type" value="Genomic_DNA"/>
</dbReference>
<feature type="region of interest" description="Disordered" evidence="7">
    <location>
        <begin position="1"/>
        <end position="21"/>
    </location>
</feature>
<feature type="domain" description="PAC" evidence="11">
    <location>
        <begin position="120"/>
        <end position="173"/>
    </location>
</feature>
<feature type="domain" description="PAC" evidence="11">
    <location>
        <begin position="841"/>
        <end position="893"/>
    </location>
</feature>
<dbReference type="InterPro" id="IPR004358">
    <property type="entry name" value="Sig_transdc_His_kin-like_C"/>
</dbReference>
<dbReference type="SUPFAM" id="SSF55781">
    <property type="entry name" value="GAF domain-like"/>
    <property type="match status" value="2"/>
</dbReference>
<dbReference type="Gene3D" id="3.30.450.20">
    <property type="entry name" value="PAS domain"/>
    <property type="match status" value="4"/>
</dbReference>
<dbReference type="Pfam" id="PF00512">
    <property type="entry name" value="HisKA"/>
    <property type="match status" value="1"/>
</dbReference>
<dbReference type="InterPro" id="IPR000014">
    <property type="entry name" value="PAS"/>
</dbReference>
<dbReference type="InterPro" id="IPR036890">
    <property type="entry name" value="HATPase_C_sf"/>
</dbReference>
<dbReference type="GO" id="GO:0000155">
    <property type="term" value="F:phosphorelay sensor kinase activity"/>
    <property type="evidence" value="ECO:0007669"/>
    <property type="project" value="InterPro"/>
</dbReference>
<dbReference type="SUPFAM" id="SSF55874">
    <property type="entry name" value="ATPase domain of HSP90 chaperone/DNA topoisomerase II/histidine kinase"/>
    <property type="match status" value="1"/>
</dbReference>
<dbReference type="Gene3D" id="3.30.565.10">
    <property type="entry name" value="Histidine kinase-like ATPase, C-terminal domain"/>
    <property type="match status" value="1"/>
</dbReference>
<evidence type="ECO:0000256" key="3">
    <source>
        <dbReference type="ARBA" id="ARBA00022553"/>
    </source>
</evidence>
<dbReference type="PANTHER" id="PTHR43304:SF1">
    <property type="entry name" value="PAC DOMAIN-CONTAINING PROTEIN"/>
    <property type="match status" value="1"/>
</dbReference>
<protein>
    <recommendedName>
        <fullName evidence="2">histidine kinase</fullName>
        <ecNumber evidence="2">2.7.13.3</ecNumber>
    </recommendedName>
</protein>
<evidence type="ECO:0000256" key="5">
    <source>
        <dbReference type="ARBA" id="ARBA00022777"/>
    </source>
</evidence>
<reference evidence="12 13" key="1">
    <citation type="submission" date="2019-05" db="EMBL/GenBank/DDBJ databases">
        <title>Draft Whole-Genome sequence of the green sulfur bacterium Prosthecochloris vibrioformis DSM 260.</title>
        <authorList>
            <person name="Meyer T.E."/>
            <person name="Kyndt J.A."/>
        </authorList>
    </citation>
    <scope>NUCLEOTIDE SEQUENCE [LARGE SCALE GENOMIC DNA]</scope>
    <source>
        <strain evidence="12 13">DSM 260</strain>
    </source>
</reference>
<comment type="catalytic activity">
    <reaction evidence="1">
        <text>ATP + protein L-histidine = ADP + protein N-phospho-L-histidine.</text>
        <dbReference type="EC" id="2.7.13.3"/>
    </reaction>
</comment>
<sequence>MPSSNQTPDEQTSRTEPGNNTELAAANQELDTLRAENAILRENALRLDMVIDSTGAGYWDWNMETGEVAMNEQWARLIGYTLEELMPTTLDTWQQHCHPDDLQKAMVLIQEHSDGKTDHYECELRMRHRDGSWIWMLDKGKITERDDKGHPKRMVGSHLDISQKKKSDSILHKRIEFEHLIATISNRLINLALEEINPVIDDILGIVAQHVHADRCYIFQFFDNNSKMNNTHEWCAEGVNPEIENLQELPTSVFSWWVEKIEDREVVYCRDVSTLPEEASAEREILEAQDIKSVLMIPLMAESKAFGFIGLDAVKEYMEWDPDTIGLLKLIGGIISNALARQKAEKLLETELNLALQLSASQSLQETLNLCLDTALDISGMDCGGIYMVDPKDHSLQLTVHKGLSERFLDATCSYPAGSRQQQLVLEGKPIYGQFQASITHKNEQARDEALKAIGVIPVLNKGRAIACMNIASHTIEHFPAASKKALETIASHIGAALLQATHEEEITETKNNLETLFNTIDDYLFIVNSDGNVIHSNRATSEALEMSYDEITGHHVLDFHPENQHATAHQNITAMLEGTGDLCMVPLQTKSGKLVPVETKITSGIWNKQPVLFGISRDVTQRLKAEQALRESEKRFRDLTELMPQPVFECSTDNIVTYANKTSYTLYGYSGSEMTAGLSMFDLCVPESRPQLREMHQRLLKGSSLESREITALTKSGDTFPATVYASAILSGKNVIGFRGVVFDLTKHKEIEAARRESELKMRIIQNYQNLLDNIPGTVYSTDSFQRFRFILSSQAEEATGYAPEEITGMPEDWASIIHMDDREEYQRACQAMESNLLPTVLTYRIFSRNGSCKWIEDRRSPIIDATGDYAGSDGILLDITDRVQTEKEKNELESQLRQAQRLETIGTLAGGIAHDFNNILTPILGYAELLEQLLEPETGLLEYVREISTASVRAKHLIGQIMTFSRIEESKHTSINPATIIDEVLKLLRPSIPATISIKTAIDRKTRNIDADASQIHQVIVNLCTNAYQAMDANSGTLQLYLREEEPSKSLREKHPDLEARPYAILEVHDTGMGMNKETLERIFEPFFSTKPVNKGTGLGLSVVHGIIKQHGGVISVASKPGKGSVFTVYLPISVGEVHEETPQALQPGTTTMHASLIFVDDEEATVKMMKTMLENKGFTVYATTSPKEALEIVRQGSKPIDLVITDLTMPEMTGITLATQLHQFNPSLPVVLITGHGNDEALVQSLDYKEIARILRKPVSFAILVQEIQQILEP</sequence>
<evidence type="ECO:0000256" key="2">
    <source>
        <dbReference type="ARBA" id="ARBA00012438"/>
    </source>
</evidence>
<dbReference type="PROSITE" id="PS50112">
    <property type="entry name" value="PAS"/>
    <property type="match status" value="4"/>
</dbReference>
<evidence type="ECO:0000259" key="11">
    <source>
        <dbReference type="PROSITE" id="PS50113"/>
    </source>
</evidence>
<dbReference type="SMART" id="SM00091">
    <property type="entry name" value="PAS"/>
    <property type="match status" value="4"/>
</dbReference>
<feature type="modified residue" description="4-aspartylphosphate" evidence="6">
    <location>
        <position position="1209"/>
    </location>
</feature>
<evidence type="ECO:0000259" key="9">
    <source>
        <dbReference type="PROSITE" id="PS50110"/>
    </source>
</evidence>
<gene>
    <name evidence="12" type="ORF">FGF68_07790</name>
</gene>
<dbReference type="PROSITE" id="PS50110">
    <property type="entry name" value="RESPONSE_REGULATORY"/>
    <property type="match status" value="1"/>
</dbReference>
<dbReference type="InterPro" id="IPR000700">
    <property type="entry name" value="PAS-assoc_C"/>
</dbReference>
<dbReference type="Pfam" id="PF02518">
    <property type="entry name" value="HATPase_c"/>
    <property type="match status" value="1"/>
</dbReference>
<accession>A0A5C4RZ96</accession>
<dbReference type="Gene3D" id="1.10.287.130">
    <property type="match status" value="1"/>
</dbReference>
<keyword evidence="3 6" id="KW-0597">Phosphoprotein</keyword>
<dbReference type="Proteomes" id="UP000309544">
    <property type="component" value="Unassembled WGS sequence"/>
</dbReference>
<evidence type="ECO:0000256" key="6">
    <source>
        <dbReference type="PROSITE-ProRule" id="PRU00169"/>
    </source>
</evidence>
<dbReference type="SUPFAM" id="SSF55785">
    <property type="entry name" value="PYP-like sensor domain (PAS domain)"/>
    <property type="match status" value="4"/>
</dbReference>
<dbReference type="PRINTS" id="PR00344">
    <property type="entry name" value="BCTRLSENSOR"/>
</dbReference>
<dbReference type="SMART" id="SM00086">
    <property type="entry name" value="PAC"/>
    <property type="match status" value="4"/>
</dbReference>
<dbReference type="InterPro" id="IPR013656">
    <property type="entry name" value="PAS_4"/>
</dbReference>
<dbReference type="EC" id="2.7.13.3" evidence="2"/>
<feature type="domain" description="PAS" evidence="10">
    <location>
        <begin position="633"/>
        <end position="704"/>
    </location>
</feature>
<dbReference type="Gene3D" id="3.40.50.2300">
    <property type="match status" value="1"/>
</dbReference>
<dbReference type="InterPro" id="IPR005467">
    <property type="entry name" value="His_kinase_dom"/>
</dbReference>
<evidence type="ECO:0000259" key="8">
    <source>
        <dbReference type="PROSITE" id="PS50109"/>
    </source>
</evidence>
<dbReference type="Pfam" id="PF08447">
    <property type="entry name" value="PAS_3"/>
    <property type="match status" value="2"/>
</dbReference>
<dbReference type="InterPro" id="IPR001610">
    <property type="entry name" value="PAC"/>
</dbReference>
<feature type="domain" description="Histidine kinase" evidence="8">
    <location>
        <begin position="913"/>
        <end position="1137"/>
    </location>
</feature>
<feature type="domain" description="PAS" evidence="10">
    <location>
        <begin position="510"/>
        <end position="580"/>
    </location>
</feature>
<dbReference type="Gene3D" id="3.30.450.40">
    <property type="match status" value="2"/>
</dbReference>
<dbReference type="InterPro" id="IPR003018">
    <property type="entry name" value="GAF"/>
</dbReference>
<evidence type="ECO:0000259" key="10">
    <source>
        <dbReference type="PROSITE" id="PS50112"/>
    </source>
</evidence>
<dbReference type="SMART" id="SM00448">
    <property type="entry name" value="REC"/>
    <property type="match status" value="1"/>
</dbReference>
<evidence type="ECO:0000256" key="4">
    <source>
        <dbReference type="ARBA" id="ARBA00022679"/>
    </source>
</evidence>
<feature type="domain" description="Response regulatory" evidence="9">
    <location>
        <begin position="1158"/>
        <end position="1275"/>
    </location>
</feature>
<dbReference type="SUPFAM" id="SSF52172">
    <property type="entry name" value="CheY-like"/>
    <property type="match status" value="1"/>
</dbReference>
<dbReference type="InterPro" id="IPR011006">
    <property type="entry name" value="CheY-like_superfamily"/>
</dbReference>
<dbReference type="SMART" id="SM00388">
    <property type="entry name" value="HisKA"/>
    <property type="match status" value="1"/>
</dbReference>
<dbReference type="Pfam" id="PF13185">
    <property type="entry name" value="GAF_2"/>
    <property type="match status" value="1"/>
</dbReference>
<dbReference type="PANTHER" id="PTHR43304">
    <property type="entry name" value="PHYTOCHROME-LIKE PROTEIN CPH1"/>
    <property type="match status" value="1"/>
</dbReference>
<name>A0A5C4RZ96_PROVB</name>
<dbReference type="InterPro" id="IPR035965">
    <property type="entry name" value="PAS-like_dom_sf"/>
</dbReference>
<dbReference type="InterPro" id="IPR001789">
    <property type="entry name" value="Sig_transdc_resp-reg_receiver"/>
</dbReference>
<evidence type="ECO:0000313" key="13">
    <source>
        <dbReference type="Proteomes" id="UP000309544"/>
    </source>
</evidence>
<dbReference type="InterPro" id="IPR052162">
    <property type="entry name" value="Sensor_kinase/Photoreceptor"/>
</dbReference>
<dbReference type="InterPro" id="IPR003594">
    <property type="entry name" value="HATPase_dom"/>
</dbReference>
<dbReference type="NCBIfam" id="TIGR00229">
    <property type="entry name" value="sensory_box"/>
    <property type="match status" value="4"/>
</dbReference>
<dbReference type="RefSeq" id="WP_139626701.1">
    <property type="nucleotide sequence ID" value="NZ_VDCI01000006.1"/>
</dbReference>
<dbReference type="Pfam" id="PF08448">
    <property type="entry name" value="PAS_4"/>
    <property type="match status" value="1"/>
</dbReference>
<dbReference type="SMART" id="SM00065">
    <property type="entry name" value="GAF"/>
    <property type="match status" value="2"/>
</dbReference>
<organism evidence="12 13">
    <name type="scientific">Prosthecochloris vibrioformis</name>
    <name type="common">Chlorobium vibrioforme</name>
    <dbReference type="NCBI Taxonomy" id="1098"/>
    <lineage>
        <taxon>Bacteria</taxon>
        <taxon>Pseudomonadati</taxon>
        <taxon>Chlorobiota</taxon>
        <taxon>Chlorobiia</taxon>
        <taxon>Chlorobiales</taxon>
        <taxon>Chlorobiaceae</taxon>
        <taxon>Prosthecochloris</taxon>
    </lineage>
</organism>
<dbReference type="Pfam" id="PF13426">
    <property type="entry name" value="PAS_9"/>
    <property type="match status" value="1"/>
</dbReference>
<comment type="caution">
    <text evidence="12">The sequence shown here is derived from an EMBL/GenBank/DDBJ whole genome shotgun (WGS) entry which is preliminary data.</text>
</comment>
<keyword evidence="4" id="KW-0808">Transferase</keyword>
<dbReference type="Pfam" id="PF00072">
    <property type="entry name" value="Response_reg"/>
    <property type="match status" value="1"/>
</dbReference>
<feature type="domain" description="PAC" evidence="11">
    <location>
        <begin position="707"/>
        <end position="758"/>
    </location>
</feature>
<dbReference type="SUPFAM" id="SSF47384">
    <property type="entry name" value="Homodimeric domain of signal transducing histidine kinase"/>
    <property type="match status" value="1"/>
</dbReference>
<dbReference type="Pfam" id="PF01590">
    <property type="entry name" value="GAF"/>
    <property type="match status" value="1"/>
</dbReference>
<dbReference type="PROSITE" id="PS50113">
    <property type="entry name" value="PAC"/>
    <property type="match status" value="3"/>
</dbReference>
<dbReference type="PROSITE" id="PS50109">
    <property type="entry name" value="HIS_KIN"/>
    <property type="match status" value="1"/>
</dbReference>
<dbReference type="InterPro" id="IPR003661">
    <property type="entry name" value="HisK_dim/P_dom"/>
</dbReference>
<dbReference type="InterPro" id="IPR029016">
    <property type="entry name" value="GAF-like_dom_sf"/>
</dbReference>
<feature type="domain" description="PAS" evidence="10">
    <location>
        <begin position="43"/>
        <end position="116"/>
    </location>
</feature>
<dbReference type="InterPro" id="IPR036097">
    <property type="entry name" value="HisK_dim/P_sf"/>
</dbReference>
<dbReference type="AlphaFoldDB" id="A0A5C4RZ96"/>
<dbReference type="SMART" id="SM00387">
    <property type="entry name" value="HATPase_c"/>
    <property type="match status" value="1"/>
</dbReference>
<dbReference type="CDD" id="cd00082">
    <property type="entry name" value="HisKA"/>
    <property type="match status" value="1"/>
</dbReference>
<keyword evidence="5" id="KW-0418">Kinase</keyword>
<evidence type="ECO:0000256" key="1">
    <source>
        <dbReference type="ARBA" id="ARBA00000085"/>
    </source>
</evidence>
<dbReference type="CDD" id="cd00156">
    <property type="entry name" value="REC"/>
    <property type="match status" value="1"/>
</dbReference>